<feature type="domain" description="Mur ligase central" evidence="12">
    <location>
        <begin position="110"/>
        <end position="308"/>
    </location>
</feature>
<feature type="binding site" evidence="8">
    <location>
        <begin position="156"/>
        <end position="157"/>
    </location>
    <ligand>
        <name>UDP-N-acetyl-alpha-D-muramoyl-L-alanyl-D-glutamate</name>
        <dbReference type="ChEBI" id="CHEBI:83900"/>
    </ligand>
</feature>
<evidence type="ECO:0000256" key="8">
    <source>
        <dbReference type="HAMAP-Rule" id="MF_00208"/>
    </source>
</evidence>
<keyword evidence="6 8" id="KW-0131">Cell cycle</keyword>
<dbReference type="Pfam" id="PF08245">
    <property type="entry name" value="Mur_ligase_M"/>
    <property type="match status" value="1"/>
</dbReference>
<dbReference type="Pfam" id="PF01225">
    <property type="entry name" value="Mur_ligase"/>
    <property type="match status" value="1"/>
</dbReference>
<dbReference type="PANTHER" id="PTHR23135">
    <property type="entry name" value="MUR LIGASE FAMILY MEMBER"/>
    <property type="match status" value="1"/>
</dbReference>
<evidence type="ECO:0000256" key="6">
    <source>
        <dbReference type="ARBA" id="ARBA00023306"/>
    </source>
</evidence>
<comment type="PTM">
    <text evidence="8">Carboxylation is probably crucial for Mg(2+) binding and, consequently, for the gamma-phosphate positioning of ATP.</text>
</comment>
<evidence type="ECO:0000256" key="4">
    <source>
        <dbReference type="ARBA" id="ARBA00022960"/>
    </source>
</evidence>
<feature type="domain" description="Mur ligase C-terminal" evidence="11">
    <location>
        <begin position="331"/>
        <end position="458"/>
    </location>
</feature>
<dbReference type="InterPro" id="IPR004101">
    <property type="entry name" value="Mur_ligase_C"/>
</dbReference>
<dbReference type="Gene3D" id="3.40.1190.10">
    <property type="entry name" value="Mur-like, catalytic domain"/>
    <property type="match status" value="1"/>
</dbReference>
<evidence type="ECO:0000313" key="14">
    <source>
        <dbReference type="Proteomes" id="UP001208567"/>
    </source>
</evidence>
<comment type="similarity">
    <text evidence="2 8">Belongs to the MurCDEF family. MurE subfamily.</text>
</comment>
<keyword evidence="8" id="KW-0460">Magnesium</keyword>
<organism evidence="13 14">
    <name type="scientific">Clostridium omnivorum</name>
    <dbReference type="NCBI Taxonomy" id="1604902"/>
    <lineage>
        <taxon>Bacteria</taxon>
        <taxon>Bacillati</taxon>
        <taxon>Bacillota</taxon>
        <taxon>Clostridia</taxon>
        <taxon>Eubacteriales</taxon>
        <taxon>Clostridiaceae</taxon>
        <taxon>Clostridium</taxon>
    </lineage>
</organism>
<dbReference type="HAMAP" id="MF_00208">
    <property type="entry name" value="MurE"/>
    <property type="match status" value="1"/>
</dbReference>
<keyword evidence="8" id="KW-0963">Cytoplasm</keyword>
<dbReference type="RefSeq" id="WP_264850889.1">
    <property type="nucleotide sequence ID" value="NZ_BRXR01000001.1"/>
</dbReference>
<comment type="caution">
    <text evidence="13">The sequence shown here is derived from an EMBL/GenBank/DDBJ whole genome shotgun (WGS) entry which is preliminary data.</text>
</comment>
<evidence type="ECO:0000259" key="10">
    <source>
        <dbReference type="Pfam" id="PF01225"/>
    </source>
</evidence>
<feature type="binding site" evidence="8">
    <location>
        <position position="191"/>
    </location>
    <ligand>
        <name>UDP-N-acetyl-alpha-D-muramoyl-L-alanyl-D-glutamate</name>
        <dbReference type="ChEBI" id="CHEBI:83900"/>
    </ligand>
</feature>
<dbReference type="InterPro" id="IPR005761">
    <property type="entry name" value="UDP-N-AcMur-Glu-dNH2Pim_ligase"/>
</dbReference>
<dbReference type="Pfam" id="PF02875">
    <property type="entry name" value="Mur_ligase_C"/>
    <property type="match status" value="1"/>
</dbReference>
<feature type="short sequence motif" description="Meso-diaminopimelate recognition motif" evidence="8">
    <location>
        <begin position="404"/>
        <end position="407"/>
    </location>
</feature>
<dbReference type="EMBL" id="BRXR01000001">
    <property type="protein sequence ID" value="GLC31556.1"/>
    <property type="molecule type" value="Genomic_DNA"/>
</dbReference>
<reference evidence="13 14" key="1">
    <citation type="journal article" date="2024" name="Int. J. Syst. Evol. Microbiol.">
        <title>Clostridium omnivorum sp. nov., isolated from anoxic soil under the treatment of reductive soil disinfestation.</title>
        <authorList>
            <person name="Ueki A."/>
            <person name="Tonouchi A."/>
            <person name="Kaku N."/>
            <person name="Honma S."/>
            <person name="Ueki K."/>
        </authorList>
    </citation>
    <scope>NUCLEOTIDE SEQUENCE [LARGE SCALE GENOMIC DNA]</scope>
    <source>
        <strain evidence="13 14">E14</strain>
    </source>
</reference>
<evidence type="ECO:0000256" key="5">
    <source>
        <dbReference type="ARBA" id="ARBA00022984"/>
    </source>
</evidence>
<dbReference type="InterPro" id="IPR036615">
    <property type="entry name" value="Mur_ligase_C_dom_sf"/>
</dbReference>
<evidence type="ECO:0000259" key="12">
    <source>
        <dbReference type="Pfam" id="PF08245"/>
    </source>
</evidence>
<name>A0ABQ5N8L8_9CLOT</name>
<protein>
    <recommendedName>
        <fullName evidence="8">UDP-N-acetylmuramoyl-L-alanyl-D-glutamate--2,6-diaminopimelate ligase</fullName>
        <ecNumber evidence="8">6.3.2.13</ecNumber>
    </recommendedName>
    <alternativeName>
        <fullName evidence="8">Meso-A2pm-adding enzyme</fullName>
    </alternativeName>
    <alternativeName>
        <fullName evidence="8">Meso-diaminopimelate-adding enzyme</fullName>
    </alternativeName>
    <alternativeName>
        <fullName evidence="8">UDP-MurNAc-L-Ala-D-Glu:meso-diaminopimelate ligase</fullName>
    </alternativeName>
    <alternativeName>
        <fullName evidence="8">UDP-MurNAc-tripeptide synthetase</fullName>
    </alternativeName>
    <alternativeName>
        <fullName evidence="8">UDP-N-acetylmuramyl-tripeptide synthetase</fullName>
    </alternativeName>
</protein>
<accession>A0ABQ5N8L8</accession>
<dbReference type="SUPFAM" id="SSF53623">
    <property type="entry name" value="MurD-like peptide ligases, catalytic domain"/>
    <property type="match status" value="1"/>
</dbReference>
<keyword evidence="7 8" id="KW-0961">Cell wall biogenesis/degradation</keyword>
<dbReference type="InterPro" id="IPR013221">
    <property type="entry name" value="Mur_ligase_cen"/>
</dbReference>
<comment type="subcellular location">
    <subcellularLocation>
        <location evidence="8 9">Cytoplasm</location>
    </subcellularLocation>
</comment>
<dbReference type="InterPro" id="IPR035911">
    <property type="entry name" value="MurE/MurF_N"/>
</dbReference>
<feature type="binding site" evidence="8">
    <location>
        <begin position="404"/>
        <end position="407"/>
    </location>
    <ligand>
        <name>meso-2,6-diaminopimelate</name>
        <dbReference type="ChEBI" id="CHEBI:57791"/>
    </ligand>
</feature>
<dbReference type="Gene3D" id="3.90.190.20">
    <property type="entry name" value="Mur ligase, C-terminal domain"/>
    <property type="match status" value="1"/>
</dbReference>
<evidence type="ECO:0000256" key="3">
    <source>
        <dbReference type="ARBA" id="ARBA00022618"/>
    </source>
</evidence>
<feature type="binding site" evidence="8">
    <location>
        <position position="456"/>
    </location>
    <ligand>
        <name>meso-2,6-diaminopimelate</name>
        <dbReference type="ChEBI" id="CHEBI:57791"/>
    </ligand>
</feature>
<feature type="domain" description="Mur ligase N-terminal catalytic" evidence="10">
    <location>
        <begin position="23"/>
        <end position="95"/>
    </location>
</feature>
<dbReference type="InterPro" id="IPR000713">
    <property type="entry name" value="Mur_ligase_N"/>
</dbReference>
<dbReference type="InterPro" id="IPR036565">
    <property type="entry name" value="Mur-like_cat_sf"/>
</dbReference>
<feature type="binding site" evidence="8">
    <location>
        <begin position="111"/>
        <end position="117"/>
    </location>
    <ligand>
        <name>ATP</name>
        <dbReference type="ChEBI" id="CHEBI:30616"/>
    </ligand>
</feature>
<evidence type="ECO:0000259" key="11">
    <source>
        <dbReference type="Pfam" id="PF02875"/>
    </source>
</evidence>
<evidence type="ECO:0000256" key="1">
    <source>
        <dbReference type="ARBA" id="ARBA00004752"/>
    </source>
</evidence>
<keyword evidence="8 13" id="KW-0436">Ligase</keyword>
<keyword evidence="8" id="KW-0547">Nucleotide-binding</keyword>
<dbReference type="SUPFAM" id="SSF63418">
    <property type="entry name" value="MurE/MurF N-terminal domain"/>
    <property type="match status" value="1"/>
</dbReference>
<dbReference type="Gene3D" id="3.40.1390.10">
    <property type="entry name" value="MurE/MurF, N-terminal domain"/>
    <property type="match status" value="1"/>
</dbReference>
<keyword evidence="14" id="KW-1185">Reference proteome</keyword>
<comment type="function">
    <text evidence="8">Catalyzes the addition of meso-diaminopimelic acid to the nucleotide precursor UDP-N-acetylmuramoyl-L-alanyl-D-glutamate (UMAG) in the biosynthesis of bacterial cell-wall peptidoglycan.</text>
</comment>
<evidence type="ECO:0000256" key="7">
    <source>
        <dbReference type="ARBA" id="ARBA00023316"/>
    </source>
</evidence>
<comment type="cofactor">
    <cofactor evidence="8">
        <name>Mg(2+)</name>
        <dbReference type="ChEBI" id="CHEBI:18420"/>
    </cofactor>
</comment>
<gene>
    <name evidence="13" type="primary">murE2</name>
    <name evidence="8" type="synonym">murE</name>
    <name evidence="13" type="ORF">bsdE14_29660</name>
</gene>
<dbReference type="SUPFAM" id="SSF53244">
    <property type="entry name" value="MurD-like peptide ligases, peptide-binding domain"/>
    <property type="match status" value="1"/>
</dbReference>
<dbReference type="Proteomes" id="UP001208567">
    <property type="component" value="Unassembled WGS sequence"/>
</dbReference>
<evidence type="ECO:0000256" key="2">
    <source>
        <dbReference type="ARBA" id="ARBA00005898"/>
    </source>
</evidence>
<dbReference type="NCBIfam" id="TIGR01085">
    <property type="entry name" value="murE"/>
    <property type="match status" value="1"/>
</dbReference>
<dbReference type="NCBIfam" id="NF001126">
    <property type="entry name" value="PRK00139.1-4"/>
    <property type="match status" value="1"/>
</dbReference>
<feature type="binding site" evidence="8">
    <location>
        <position position="380"/>
    </location>
    <ligand>
        <name>meso-2,6-diaminopimelate</name>
        <dbReference type="ChEBI" id="CHEBI:57791"/>
    </ligand>
</feature>
<keyword evidence="8" id="KW-0067">ATP-binding</keyword>
<comment type="catalytic activity">
    <reaction evidence="8">
        <text>UDP-N-acetyl-alpha-D-muramoyl-L-alanyl-D-glutamate + meso-2,6-diaminopimelate + ATP = UDP-N-acetyl-alpha-D-muramoyl-L-alanyl-gamma-D-glutamyl-meso-2,6-diaminopimelate + ADP + phosphate + H(+)</text>
        <dbReference type="Rhea" id="RHEA:23676"/>
        <dbReference type="ChEBI" id="CHEBI:15378"/>
        <dbReference type="ChEBI" id="CHEBI:30616"/>
        <dbReference type="ChEBI" id="CHEBI:43474"/>
        <dbReference type="ChEBI" id="CHEBI:57791"/>
        <dbReference type="ChEBI" id="CHEBI:83900"/>
        <dbReference type="ChEBI" id="CHEBI:83905"/>
        <dbReference type="ChEBI" id="CHEBI:456216"/>
        <dbReference type="EC" id="6.3.2.13"/>
    </reaction>
</comment>
<feature type="binding site" evidence="8">
    <location>
        <position position="183"/>
    </location>
    <ligand>
        <name>UDP-N-acetyl-alpha-D-muramoyl-L-alanyl-D-glutamate</name>
        <dbReference type="ChEBI" id="CHEBI:83900"/>
    </ligand>
</feature>
<keyword evidence="5 8" id="KW-0573">Peptidoglycan synthesis</keyword>
<sequence>MKIIDLLKGINYETLQGNVNNEVDTISWDSRNVGSNSLFICTRSRVLDRHSFAIEAIEKGASALVVERFIENIPSHVTVIKVENGRKAMAQMANIFFNKPSNKFNLIGTTGTNGKTSITYMISSILKYAGRKVGVISTIENTIDDKPLSIKKTNPTTPDSLELQASFKEMADANVNDVVMEVTSSALDNHRVDNCDFDIGIFTNLSQDHLDEHGTMENYKIAKKKLFSLCRLGIVNMDDDVSLEFIKDCPCDFITYGINSPADISAKNMSFSITGTSFTLNFHGVEKEVKLNIPSEFNVYNALAAIGACYFLGLPLDIIIEGIAQLEGIKGRFQCVCRDNTPLAIVDYAHTPDSLEKTLDAIRRFNPRKLYVIFGCGGDRDKTKRPIMGHIAGNFADYCIITSDNPRTELPEKIIEDVEKGIKNTNCSYEKILDRKAAIIHALKMARPSDVVLIAGKGHENYQILSDRTIHFDDIEVVKEYFNSCIF</sequence>
<dbReference type="GO" id="GO:0016874">
    <property type="term" value="F:ligase activity"/>
    <property type="evidence" value="ECO:0007669"/>
    <property type="project" value="UniProtKB-KW"/>
</dbReference>
<dbReference type="PANTHER" id="PTHR23135:SF4">
    <property type="entry name" value="UDP-N-ACETYLMURAMOYL-L-ALANYL-D-GLUTAMATE--2,6-DIAMINOPIMELATE LIGASE MURE HOMOLOG, CHLOROPLASTIC"/>
    <property type="match status" value="1"/>
</dbReference>
<feature type="binding site" evidence="8">
    <location>
        <position position="460"/>
    </location>
    <ligand>
        <name>meso-2,6-diaminopimelate</name>
        <dbReference type="ChEBI" id="CHEBI:57791"/>
    </ligand>
</feature>
<feature type="binding site" evidence="8">
    <location>
        <position position="30"/>
    </location>
    <ligand>
        <name>UDP-N-acetyl-alpha-D-muramoyl-L-alanyl-D-glutamate</name>
        <dbReference type="ChEBI" id="CHEBI:83900"/>
    </ligand>
</feature>
<keyword evidence="4 8" id="KW-0133">Cell shape</keyword>
<proteinExistence type="inferred from homology"/>
<dbReference type="EC" id="6.3.2.13" evidence="8"/>
<evidence type="ECO:0000256" key="9">
    <source>
        <dbReference type="RuleBase" id="RU004135"/>
    </source>
</evidence>
<keyword evidence="3 8" id="KW-0132">Cell division</keyword>
<feature type="modified residue" description="N6-carboxylysine" evidence="8">
    <location>
        <position position="223"/>
    </location>
</feature>
<evidence type="ECO:0000313" key="13">
    <source>
        <dbReference type="EMBL" id="GLC31556.1"/>
    </source>
</evidence>
<comment type="caution">
    <text evidence="8">Lacks conserved residue(s) required for the propagation of feature annotation.</text>
</comment>
<comment type="pathway">
    <text evidence="1 8 9">Cell wall biogenesis; peptidoglycan biosynthesis.</text>
</comment>